<feature type="compositionally biased region" description="Low complexity" evidence="1">
    <location>
        <begin position="337"/>
        <end position="349"/>
    </location>
</feature>
<comment type="caution">
    <text evidence="2">The sequence shown here is derived from an EMBL/GenBank/DDBJ whole genome shotgun (WGS) entry which is preliminary data.</text>
</comment>
<keyword evidence="3" id="KW-1185">Reference proteome</keyword>
<feature type="non-terminal residue" evidence="2">
    <location>
        <position position="438"/>
    </location>
</feature>
<evidence type="ECO:0000313" key="3">
    <source>
        <dbReference type="Proteomes" id="UP001189429"/>
    </source>
</evidence>
<dbReference type="EMBL" id="CAUYUJ010018482">
    <property type="protein sequence ID" value="CAK0883918.1"/>
    <property type="molecule type" value="Genomic_DNA"/>
</dbReference>
<feature type="compositionally biased region" description="Low complexity" evidence="1">
    <location>
        <begin position="310"/>
        <end position="330"/>
    </location>
</feature>
<gene>
    <name evidence="2" type="ORF">PCOR1329_LOCUS66000</name>
</gene>
<reference evidence="2" key="1">
    <citation type="submission" date="2023-10" db="EMBL/GenBank/DDBJ databases">
        <authorList>
            <person name="Chen Y."/>
            <person name="Shah S."/>
            <person name="Dougan E. K."/>
            <person name="Thang M."/>
            <person name="Chan C."/>
        </authorList>
    </citation>
    <scope>NUCLEOTIDE SEQUENCE [LARGE SCALE GENOMIC DNA]</scope>
</reference>
<evidence type="ECO:0008006" key="4">
    <source>
        <dbReference type="Google" id="ProtNLM"/>
    </source>
</evidence>
<name>A0ABN9WGB2_9DINO</name>
<organism evidence="2 3">
    <name type="scientific">Prorocentrum cordatum</name>
    <dbReference type="NCBI Taxonomy" id="2364126"/>
    <lineage>
        <taxon>Eukaryota</taxon>
        <taxon>Sar</taxon>
        <taxon>Alveolata</taxon>
        <taxon>Dinophyceae</taxon>
        <taxon>Prorocentrales</taxon>
        <taxon>Prorocentraceae</taxon>
        <taxon>Prorocentrum</taxon>
    </lineage>
</organism>
<feature type="compositionally biased region" description="Low complexity" evidence="1">
    <location>
        <begin position="178"/>
        <end position="188"/>
    </location>
</feature>
<protein>
    <recommendedName>
        <fullName evidence="4">FACT complex subunit</fullName>
    </recommendedName>
</protein>
<feature type="region of interest" description="Disordered" evidence="1">
    <location>
        <begin position="304"/>
        <end position="410"/>
    </location>
</feature>
<accession>A0ABN9WGB2</accession>
<evidence type="ECO:0000256" key="1">
    <source>
        <dbReference type="SAM" id="MobiDB-lite"/>
    </source>
</evidence>
<sequence>MLFYPGRRPLQPQLPPPTPGLDWSFAGATGNETTVLLPDAPQLYAALPTGRLAAEQGRRGCVSTDASKFLDEIKAVIDAHIVFRGELLVGGPLPPDFEERFVEGVSEAARVPAEAVRVLRVGPAEDAEGADVDTVVFTAPASVVQLAEDEAGDSNSDLARGPLHVFLVDRAARDGEAPAALAAPAAEGAGEEAEAPERRQSAGEEAPAAAADAEAEEAAQHGQEADAEEAAQHGQEEDEAAGWRRRRPRSTPGGRPAQAEERSMWTARCRTEIWSRLAAKTRPSSRAALSWRATRWWTSLRGLRSRRRSVLSSGRSPGSAAPPSRPSTASRARRIPRGTSTSTTSVTGGEIHTPCTTSLMRSPTLPNGGGLPRRLLRTAEGPPARPEGPRARRALPSHAGRVRRAPGPEAARVAEVRISAPESSADPKHHAYAVSCLS</sequence>
<dbReference type="Proteomes" id="UP001189429">
    <property type="component" value="Unassembled WGS sequence"/>
</dbReference>
<proteinExistence type="predicted"/>
<feature type="compositionally biased region" description="Low complexity" evidence="1">
    <location>
        <begin position="203"/>
        <end position="212"/>
    </location>
</feature>
<feature type="compositionally biased region" description="Basic residues" evidence="1">
    <location>
        <begin position="391"/>
        <end position="404"/>
    </location>
</feature>
<evidence type="ECO:0000313" key="2">
    <source>
        <dbReference type="EMBL" id="CAK0883918.1"/>
    </source>
</evidence>
<feature type="region of interest" description="Disordered" evidence="1">
    <location>
        <begin position="178"/>
        <end position="264"/>
    </location>
</feature>